<reference evidence="2" key="2">
    <citation type="submission" date="2023-01" db="EMBL/GenBank/DDBJ databases">
        <authorList>
            <person name="Sun Q."/>
            <person name="Evtushenko L."/>
        </authorList>
    </citation>
    <scope>NUCLEOTIDE SEQUENCE</scope>
    <source>
        <strain evidence="2">VKM Ac-1401</strain>
    </source>
</reference>
<accession>A0A9W6M1N2</accession>
<evidence type="ECO:0000313" key="3">
    <source>
        <dbReference type="Proteomes" id="UP001142372"/>
    </source>
</evidence>
<dbReference type="EMBL" id="BSEN01000015">
    <property type="protein sequence ID" value="GLJ78120.1"/>
    <property type="molecule type" value="Genomic_DNA"/>
</dbReference>
<protein>
    <submittedName>
        <fullName evidence="2">Uncharacterized protein</fullName>
    </submittedName>
</protein>
<organism evidence="2 3">
    <name type="scientific">Leifsonia poae</name>
    <dbReference type="NCBI Taxonomy" id="110933"/>
    <lineage>
        <taxon>Bacteria</taxon>
        <taxon>Bacillati</taxon>
        <taxon>Actinomycetota</taxon>
        <taxon>Actinomycetes</taxon>
        <taxon>Micrococcales</taxon>
        <taxon>Microbacteriaceae</taxon>
        <taxon>Leifsonia</taxon>
    </lineage>
</organism>
<keyword evidence="1" id="KW-0812">Transmembrane</keyword>
<sequence length="135" mass="13702">MPDEESGPSTADVLFPSEPTGFERWKPILVALALIGAHVLLAVLLLVVVLQVSSAVGGGEISGKDDLYRLGSGPRSAAAGALIPIPIGATAAFAVILSARRPRAWVPVVMAMGASVVLCALFLATLHAPTPIVGG</sequence>
<reference evidence="2" key="1">
    <citation type="journal article" date="2014" name="Int. J. Syst. Evol. Microbiol.">
        <title>Complete genome sequence of Corynebacterium casei LMG S-19264T (=DSM 44701T), isolated from a smear-ripened cheese.</title>
        <authorList>
            <consortium name="US DOE Joint Genome Institute (JGI-PGF)"/>
            <person name="Walter F."/>
            <person name="Albersmeier A."/>
            <person name="Kalinowski J."/>
            <person name="Ruckert C."/>
        </authorList>
    </citation>
    <scope>NUCLEOTIDE SEQUENCE</scope>
    <source>
        <strain evidence="2">VKM Ac-1401</strain>
    </source>
</reference>
<proteinExistence type="predicted"/>
<name>A0A9W6M1N2_9MICO</name>
<feature type="transmembrane region" description="Helical" evidence="1">
    <location>
        <begin position="104"/>
        <end position="126"/>
    </location>
</feature>
<keyword evidence="3" id="KW-1185">Reference proteome</keyword>
<evidence type="ECO:0000256" key="1">
    <source>
        <dbReference type="SAM" id="Phobius"/>
    </source>
</evidence>
<feature type="transmembrane region" description="Helical" evidence="1">
    <location>
        <begin position="28"/>
        <end position="56"/>
    </location>
</feature>
<dbReference type="AlphaFoldDB" id="A0A9W6M1N2"/>
<keyword evidence="1" id="KW-1133">Transmembrane helix</keyword>
<dbReference type="Proteomes" id="UP001142372">
    <property type="component" value="Unassembled WGS sequence"/>
</dbReference>
<dbReference type="RefSeq" id="WP_271178714.1">
    <property type="nucleotide sequence ID" value="NZ_BAAAJO010000003.1"/>
</dbReference>
<evidence type="ECO:0000313" key="2">
    <source>
        <dbReference type="EMBL" id="GLJ78120.1"/>
    </source>
</evidence>
<gene>
    <name evidence="2" type="ORF">GCM10017584_36940</name>
</gene>
<keyword evidence="1" id="KW-0472">Membrane</keyword>
<feature type="transmembrane region" description="Helical" evidence="1">
    <location>
        <begin position="76"/>
        <end position="97"/>
    </location>
</feature>
<comment type="caution">
    <text evidence="2">The sequence shown here is derived from an EMBL/GenBank/DDBJ whole genome shotgun (WGS) entry which is preliminary data.</text>
</comment>